<dbReference type="CDD" id="cd00067">
    <property type="entry name" value="GAL4"/>
    <property type="match status" value="1"/>
</dbReference>
<dbReference type="PRINTS" id="PR00054">
    <property type="entry name" value="FUNGALZNCYS"/>
</dbReference>
<dbReference type="GO" id="GO:0008270">
    <property type="term" value="F:zinc ion binding"/>
    <property type="evidence" value="ECO:0007669"/>
    <property type="project" value="InterPro"/>
</dbReference>
<dbReference type="EMBL" id="MCFD01000001">
    <property type="protein sequence ID" value="ORX74254.1"/>
    <property type="molecule type" value="Genomic_DNA"/>
</dbReference>
<protein>
    <recommendedName>
        <fullName evidence="7">Zn(2)-C6 fungal-type domain-containing protein</fullName>
    </recommendedName>
</protein>
<comment type="subcellular location">
    <subcellularLocation>
        <location evidence="1">Nucleus</location>
    </subcellularLocation>
</comment>
<feature type="compositionally biased region" description="Basic and acidic residues" evidence="6">
    <location>
        <begin position="7"/>
        <end position="18"/>
    </location>
</feature>
<name>A0A1Y1WMC6_9FUNG</name>
<dbReference type="GO" id="GO:0005634">
    <property type="term" value="C:nucleus"/>
    <property type="evidence" value="ECO:0007669"/>
    <property type="project" value="UniProtKB-SubCell"/>
</dbReference>
<proteinExistence type="predicted"/>
<dbReference type="Gene3D" id="4.10.240.10">
    <property type="entry name" value="Zn(2)-C6 fungal-type DNA-binding domain"/>
    <property type="match status" value="1"/>
</dbReference>
<feature type="domain" description="Zn(2)-C6 fungal-type" evidence="7">
    <location>
        <begin position="35"/>
        <end position="65"/>
    </location>
</feature>
<dbReference type="Proteomes" id="UP000193922">
    <property type="component" value="Unassembled WGS sequence"/>
</dbReference>
<dbReference type="PROSITE" id="PS00463">
    <property type="entry name" value="ZN2_CY6_FUNGAL_1"/>
    <property type="match status" value="1"/>
</dbReference>
<comment type="caution">
    <text evidence="8">The sequence shown here is derived from an EMBL/GenBank/DDBJ whole genome shotgun (WGS) entry which is preliminary data.</text>
</comment>
<dbReference type="InterPro" id="IPR036864">
    <property type="entry name" value="Zn2-C6_fun-type_DNA-bd_sf"/>
</dbReference>
<dbReference type="GeneID" id="63801081"/>
<dbReference type="OrthoDB" id="39175at2759"/>
<dbReference type="AlphaFoldDB" id="A0A1Y1WMC6"/>
<keyword evidence="5" id="KW-0539">Nucleus</keyword>
<evidence type="ECO:0000256" key="6">
    <source>
        <dbReference type="SAM" id="MobiDB-lite"/>
    </source>
</evidence>
<evidence type="ECO:0000256" key="1">
    <source>
        <dbReference type="ARBA" id="ARBA00004123"/>
    </source>
</evidence>
<evidence type="ECO:0000259" key="7">
    <source>
        <dbReference type="PROSITE" id="PS50048"/>
    </source>
</evidence>
<sequence>MQTTESSTRDSERQRGGDTADAPAAAPVRKRLSLACTTCRQRKVKCDGARPSCKTCAKFNWPCIYQPSNRKRGPRP</sequence>
<feature type="non-terminal residue" evidence="8">
    <location>
        <position position="76"/>
    </location>
</feature>
<dbReference type="Pfam" id="PF00172">
    <property type="entry name" value="Zn_clus"/>
    <property type="match status" value="1"/>
</dbReference>
<evidence type="ECO:0000313" key="8">
    <source>
        <dbReference type="EMBL" id="ORX74254.1"/>
    </source>
</evidence>
<dbReference type="GO" id="GO:0003677">
    <property type="term" value="F:DNA binding"/>
    <property type="evidence" value="ECO:0007669"/>
    <property type="project" value="InterPro"/>
</dbReference>
<accession>A0A1Y1WMC6</accession>
<evidence type="ECO:0000256" key="3">
    <source>
        <dbReference type="ARBA" id="ARBA00023015"/>
    </source>
</evidence>
<evidence type="ECO:0000313" key="9">
    <source>
        <dbReference type="Proteomes" id="UP000193922"/>
    </source>
</evidence>
<evidence type="ECO:0000256" key="5">
    <source>
        <dbReference type="ARBA" id="ARBA00023242"/>
    </source>
</evidence>
<evidence type="ECO:0000256" key="4">
    <source>
        <dbReference type="ARBA" id="ARBA00023163"/>
    </source>
</evidence>
<dbReference type="InterPro" id="IPR050815">
    <property type="entry name" value="TF_fung"/>
</dbReference>
<dbReference type="GO" id="GO:0000981">
    <property type="term" value="F:DNA-binding transcription factor activity, RNA polymerase II-specific"/>
    <property type="evidence" value="ECO:0007669"/>
    <property type="project" value="InterPro"/>
</dbReference>
<gene>
    <name evidence="8" type="ORF">DL89DRAFT_220126</name>
</gene>
<organism evidence="8 9">
    <name type="scientific">Linderina pennispora</name>
    <dbReference type="NCBI Taxonomy" id="61395"/>
    <lineage>
        <taxon>Eukaryota</taxon>
        <taxon>Fungi</taxon>
        <taxon>Fungi incertae sedis</taxon>
        <taxon>Zoopagomycota</taxon>
        <taxon>Kickxellomycotina</taxon>
        <taxon>Kickxellomycetes</taxon>
        <taxon>Kickxellales</taxon>
        <taxon>Kickxellaceae</taxon>
        <taxon>Linderina</taxon>
    </lineage>
</organism>
<dbReference type="InterPro" id="IPR001138">
    <property type="entry name" value="Zn2Cys6_DnaBD"/>
</dbReference>
<keyword evidence="9" id="KW-1185">Reference proteome</keyword>
<dbReference type="PANTHER" id="PTHR47338">
    <property type="entry name" value="ZN(II)2CYS6 TRANSCRIPTION FACTOR (EUROFUNG)-RELATED"/>
    <property type="match status" value="1"/>
</dbReference>
<dbReference type="SMART" id="SM00066">
    <property type="entry name" value="GAL4"/>
    <property type="match status" value="1"/>
</dbReference>
<evidence type="ECO:0000256" key="2">
    <source>
        <dbReference type="ARBA" id="ARBA00022723"/>
    </source>
</evidence>
<dbReference type="SUPFAM" id="SSF57701">
    <property type="entry name" value="Zn2/Cys6 DNA-binding domain"/>
    <property type="match status" value="1"/>
</dbReference>
<keyword evidence="2" id="KW-0479">Metal-binding</keyword>
<dbReference type="RefSeq" id="XP_040747465.1">
    <property type="nucleotide sequence ID" value="XM_040884433.1"/>
</dbReference>
<dbReference type="InterPro" id="IPR020448">
    <property type="entry name" value="Maltose_ferment_reg_DNA-bd"/>
</dbReference>
<keyword evidence="4" id="KW-0804">Transcription</keyword>
<reference evidence="8 9" key="1">
    <citation type="submission" date="2016-07" db="EMBL/GenBank/DDBJ databases">
        <title>Pervasive Adenine N6-methylation of Active Genes in Fungi.</title>
        <authorList>
            <consortium name="DOE Joint Genome Institute"/>
            <person name="Mondo S.J."/>
            <person name="Dannebaum R.O."/>
            <person name="Kuo R.C."/>
            <person name="Labutti K."/>
            <person name="Haridas S."/>
            <person name="Kuo A."/>
            <person name="Salamov A."/>
            <person name="Ahrendt S.R."/>
            <person name="Lipzen A."/>
            <person name="Sullivan W."/>
            <person name="Andreopoulos W.B."/>
            <person name="Clum A."/>
            <person name="Lindquist E."/>
            <person name="Daum C."/>
            <person name="Ramamoorthy G.K."/>
            <person name="Gryganskyi A."/>
            <person name="Culley D."/>
            <person name="Magnuson J.K."/>
            <person name="James T.Y."/>
            <person name="O'Malley M.A."/>
            <person name="Stajich J.E."/>
            <person name="Spatafora J.W."/>
            <person name="Visel A."/>
            <person name="Grigoriev I.V."/>
        </authorList>
    </citation>
    <scope>NUCLEOTIDE SEQUENCE [LARGE SCALE GENOMIC DNA]</scope>
    <source>
        <strain evidence="8 9">ATCC 12442</strain>
    </source>
</reference>
<feature type="region of interest" description="Disordered" evidence="6">
    <location>
        <begin position="1"/>
        <end position="27"/>
    </location>
</feature>
<dbReference type="PROSITE" id="PS50048">
    <property type="entry name" value="ZN2_CY6_FUNGAL_2"/>
    <property type="match status" value="1"/>
</dbReference>
<keyword evidence="3" id="KW-0805">Transcription regulation</keyword>
<dbReference type="PANTHER" id="PTHR47338:SF27">
    <property type="entry name" value="ZN(II)2CYS6 TRANSCRIPTION FACTOR (EUROFUNG)"/>
    <property type="match status" value="1"/>
</dbReference>